<dbReference type="EMBL" id="LLZH01000025">
    <property type="protein sequence ID" value="KUL40620.1"/>
    <property type="molecule type" value="Genomic_DNA"/>
</dbReference>
<feature type="signal peptide" evidence="1">
    <location>
        <begin position="1"/>
        <end position="26"/>
    </location>
</feature>
<keyword evidence="1" id="KW-0732">Signal</keyword>
<comment type="caution">
    <text evidence="3">The sequence shown here is derived from an EMBL/GenBank/DDBJ whole genome shotgun (WGS) entry which is preliminary data.</text>
</comment>
<feature type="domain" description="PKD" evidence="2">
    <location>
        <begin position="431"/>
        <end position="521"/>
    </location>
</feature>
<dbReference type="Proteomes" id="UP000053244">
    <property type="component" value="Unassembled WGS sequence"/>
</dbReference>
<protein>
    <recommendedName>
        <fullName evidence="2">PKD domain-containing protein</fullName>
    </recommendedName>
</protein>
<dbReference type="InterPro" id="IPR013783">
    <property type="entry name" value="Ig-like_fold"/>
</dbReference>
<dbReference type="InterPro" id="IPR035986">
    <property type="entry name" value="PKD_dom_sf"/>
</dbReference>
<dbReference type="RefSeq" id="WP_067685687.1">
    <property type="nucleotide sequence ID" value="NZ_LLZH01000025.1"/>
</dbReference>
<dbReference type="InterPro" id="IPR022409">
    <property type="entry name" value="PKD/Chitinase_dom"/>
</dbReference>
<reference evidence="3 4" key="1">
    <citation type="submission" date="2015-10" db="EMBL/GenBank/DDBJ databases">
        <authorList>
            <person name="Gilbert D.G."/>
        </authorList>
    </citation>
    <scope>NUCLEOTIDE SEQUENCE [LARGE SCALE GENOMIC DNA]</scope>
    <source>
        <strain evidence="3 4">NRRL B-16712</strain>
    </source>
</reference>
<dbReference type="SMART" id="SM00089">
    <property type="entry name" value="PKD"/>
    <property type="match status" value="1"/>
</dbReference>
<name>A0A0X3V7A6_9ACTN</name>
<feature type="chain" id="PRO_5039339699" description="PKD domain-containing protein" evidence="1">
    <location>
        <begin position="27"/>
        <end position="707"/>
    </location>
</feature>
<organism evidence="3 4">
    <name type="scientific">Actinoplanes awajinensis subsp. mycoplanecinus</name>
    <dbReference type="NCBI Taxonomy" id="135947"/>
    <lineage>
        <taxon>Bacteria</taxon>
        <taxon>Bacillati</taxon>
        <taxon>Actinomycetota</taxon>
        <taxon>Actinomycetes</taxon>
        <taxon>Micromonosporales</taxon>
        <taxon>Micromonosporaceae</taxon>
        <taxon>Actinoplanes</taxon>
    </lineage>
</organism>
<keyword evidence="4" id="KW-1185">Reference proteome</keyword>
<dbReference type="InterPro" id="IPR000601">
    <property type="entry name" value="PKD_dom"/>
</dbReference>
<evidence type="ECO:0000313" key="3">
    <source>
        <dbReference type="EMBL" id="KUL40620.1"/>
    </source>
</evidence>
<evidence type="ECO:0000256" key="1">
    <source>
        <dbReference type="SAM" id="SignalP"/>
    </source>
</evidence>
<dbReference type="OrthoDB" id="9805017at2"/>
<dbReference type="AlphaFoldDB" id="A0A0X3V7A6"/>
<evidence type="ECO:0000259" key="2">
    <source>
        <dbReference type="PROSITE" id="PS50093"/>
    </source>
</evidence>
<gene>
    <name evidence="3" type="ORF">ADL15_06435</name>
</gene>
<sequence length="707" mass="72051">MKKQLARWSIAAGVTLAVIAPLAGSAAATVVTPPNPRDGRLSQVGPIAEHGFPSWYRDSTGARLEACTTLDDPLCATLPDEVPDPDQPVSYPGNFPGEFFYQLAGATVTLTDGTRATIGLDLEGAWANEAVINGDQMVFGRVRIRFDAAAGRRFKITHPYGVDDLTATDKGVRMTEDVGTTPGAFGQALNSRIGPFLKWDPAVTPAAPAGYTGDPGVDHKVVGSPYSTNFVRIEELDPSSGAVLAQLGFTDLFSVQGRYATNAGVDLDQATYSTGADGTGVVEVYATSEPGQAVEIATNPALGIRGTRLRGSNGHYYGRFPLTGPLPSGATIEVLNASDRPVARKARKLVDVVQVGTARYDADAHTLTVTATSSDQDATPGVLSVTGYGPITNTPFTGVFAPPASVTVTSSGGGTATAALAGSGAVFGPDAPVAAATADPVAVAGQTVKLDGTGSAGEIDTYRWTQISGPAVTLTGATTAAASFKPAAPGTYAFALTVTGPGGQGVPATVTLTVVAAALPTAEAGADQTVVRGRVVTLDGTVSTGAETYAWRQISGPAVTLAGAASAKPTFTYPLQALPAAPGPNPAYVYDNIPVVLELTVTNPNGTATDRVTVRPQVESLTGITVRYRTGNNEWRIAATSTLIAGQRVTAVLGDTLTGRVIGTAAVDAAGALSIRVTGPVPGAVTTVSLVTTTGGRQLAFPVTVTN</sequence>
<dbReference type="SUPFAM" id="SSF49299">
    <property type="entry name" value="PKD domain"/>
    <property type="match status" value="1"/>
</dbReference>
<accession>A0A0X3V7A6</accession>
<dbReference type="CDD" id="cd00146">
    <property type="entry name" value="PKD"/>
    <property type="match status" value="1"/>
</dbReference>
<proteinExistence type="predicted"/>
<dbReference type="GO" id="GO:0005975">
    <property type="term" value="P:carbohydrate metabolic process"/>
    <property type="evidence" value="ECO:0007669"/>
    <property type="project" value="UniProtKB-ARBA"/>
</dbReference>
<evidence type="ECO:0000313" key="4">
    <source>
        <dbReference type="Proteomes" id="UP000053244"/>
    </source>
</evidence>
<dbReference type="Pfam" id="PF22352">
    <property type="entry name" value="K319L-like_PKD"/>
    <property type="match status" value="2"/>
</dbReference>
<dbReference type="PROSITE" id="PS50093">
    <property type="entry name" value="PKD"/>
    <property type="match status" value="1"/>
</dbReference>
<dbReference type="Gene3D" id="2.60.40.10">
    <property type="entry name" value="Immunoglobulins"/>
    <property type="match status" value="2"/>
</dbReference>